<dbReference type="CDD" id="cd03216">
    <property type="entry name" value="ABC_Carb_Monos_I"/>
    <property type="match status" value="1"/>
</dbReference>
<evidence type="ECO:0000313" key="5">
    <source>
        <dbReference type="EMBL" id="MDA5399749.1"/>
    </source>
</evidence>
<dbReference type="InterPro" id="IPR003439">
    <property type="entry name" value="ABC_transporter-like_ATP-bd"/>
</dbReference>
<dbReference type="InterPro" id="IPR050107">
    <property type="entry name" value="ABC_carbohydrate_import_ATPase"/>
</dbReference>
<accession>A0A9X3UMJ9</accession>
<keyword evidence="2" id="KW-0547">Nucleotide-binding</keyword>
<evidence type="ECO:0000313" key="6">
    <source>
        <dbReference type="Proteomes" id="UP001151234"/>
    </source>
</evidence>
<dbReference type="InterPro" id="IPR003593">
    <property type="entry name" value="AAA+_ATPase"/>
</dbReference>
<keyword evidence="3 5" id="KW-0067">ATP-binding</keyword>
<evidence type="ECO:0000256" key="1">
    <source>
        <dbReference type="ARBA" id="ARBA00009404"/>
    </source>
</evidence>
<evidence type="ECO:0000256" key="2">
    <source>
        <dbReference type="ARBA" id="ARBA00022741"/>
    </source>
</evidence>
<feature type="domain" description="ABC transporter" evidence="4">
    <location>
        <begin position="6"/>
        <end position="243"/>
    </location>
</feature>
<comment type="caution">
    <text evidence="5">The sequence shown here is derived from an EMBL/GenBank/DDBJ whole genome shotgun (WGS) entry which is preliminary data.</text>
</comment>
<keyword evidence="6" id="KW-1185">Reference proteome</keyword>
<dbReference type="InterPro" id="IPR027417">
    <property type="entry name" value="P-loop_NTPase"/>
</dbReference>
<dbReference type="Gene3D" id="3.40.50.300">
    <property type="entry name" value="P-loop containing nucleotide triphosphate hydrolases"/>
    <property type="match status" value="1"/>
</dbReference>
<dbReference type="PANTHER" id="PTHR43790">
    <property type="entry name" value="CARBOHYDRATE TRANSPORT ATP-BINDING PROTEIN MG119-RELATED"/>
    <property type="match status" value="1"/>
</dbReference>
<dbReference type="GO" id="GO:0005524">
    <property type="term" value="F:ATP binding"/>
    <property type="evidence" value="ECO:0007669"/>
    <property type="project" value="UniProtKB-KW"/>
</dbReference>
<gene>
    <name evidence="5" type="ORF">OQ273_14300</name>
</gene>
<dbReference type="GO" id="GO:0016887">
    <property type="term" value="F:ATP hydrolysis activity"/>
    <property type="evidence" value="ECO:0007669"/>
    <property type="project" value="InterPro"/>
</dbReference>
<dbReference type="PANTHER" id="PTHR43790:SF2">
    <property type="entry name" value="AUTOINDUCER 2 IMPORT ATP-BINDING PROTEIN LSRA"/>
    <property type="match status" value="1"/>
</dbReference>
<protein>
    <submittedName>
        <fullName evidence="5">ATP-binding cassette domain-containing protein</fullName>
    </submittedName>
</protein>
<comment type="similarity">
    <text evidence="1">Belongs to the ABC transporter superfamily. AI-2 autoinducer porter (TC 3.A.1.2.8) family.</text>
</comment>
<organism evidence="5 6">
    <name type="scientific">Hoeflea prorocentri</name>
    <dbReference type="NCBI Taxonomy" id="1922333"/>
    <lineage>
        <taxon>Bacteria</taxon>
        <taxon>Pseudomonadati</taxon>
        <taxon>Pseudomonadota</taxon>
        <taxon>Alphaproteobacteria</taxon>
        <taxon>Hyphomicrobiales</taxon>
        <taxon>Rhizobiaceae</taxon>
        <taxon>Hoeflea</taxon>
    </lineage>
</organism>
<dbReference type="Proteomes" id="UP001151234">
    <property type="component" value="Unassembled WGS sequence"/>
</dbReference>
<sequence>MDKILLGCRGVSKRFGETQALRDVSVDIQSGRIHTILGENGSGKSTLAKVLCGVLPADNGEIRVGGQLIQGVPDPRMMLAHGVAIVLQEVLVVPNRSVLDNILLGQDGVFHRCMSVNEKTELARQTLAQLTDRSIALDRPAGELPLHEQQIVVIARGLARRPDVLILDEATAALDLADRGKLFDTLKAFCEAGSAVVFVSHRMPEIVELSDQVHVMQNGVLIAELEGADINPATLLAHLTQELVDV</sequence>
<evidence type="ECO:0000259" key="4">
    <source>
        <dbReference type="PROSITE" id="PS50893"/>
    </source>
</evidence>
<proteinExistence type="inferred from homology"/>
<evidence type="ECO:0000256" key="3">
    <source>
        <dbReference type="ARBA" id="ARBA00022840"/>
    </source>
</evidence>
<reference evidence="5" key="1">
    <citation type="submission" date="2022-11" db="EMBL/GenBank/DDBJ databases">
        <title>Draft genome sequence of Hoeflea poritis E7-10 and Hoeflea prorocentri PM5-8, separated from scleractinian coral Porites lutea and marine dinoflagellate.</title>
        <authorList>
            <person name="Zhang G."/>
            <person name="Wei Q."/>
            <person name="Cai L."/>
        </authorList>
    </citation>
    <scope>NUCLEOTIDE SEQUENCE</scope>
    <source>
        <strain evidence="5">PM5-8</strain>
    </source>
</reference>
<name>A0A9X3UMJ9_9HYPH</name>
<dbReference type="PROSITE" id="PS50893">
    <property type="entry name" value="ABC_TRANSPORTER_2"/>
    <property type="match status" value="1"/>
</dbReference>
<dbReference type="SUPFAM" id="SSF52540">
    <property type="entry name" value="P-loop containing nucleoside triphosphate hydrolases"/>
    <property type="match status" value="1"/>
</dbReference>
<dbReference type="RefSeq" id="WP_267991169.1">
    <property type="nucleotide sequence ID" value="NZ_JAPJZI010000001.1"/>
</dbReference>
<dbReference type="Pfam" id="PF00005">
    <property type="entry name" value="ABC_tran"/>
    <property type="match status" value="1"/>
</dbReference>
<dbReference type="AlphaFoldDB" id="A0A9X3UMJ9"/>
<dbReference type="EMBL" id="JAPJZI010000001">
    <property type="protein sequence ID" value="MDA5399749.1"/>
    <property type="molecule type" value="Genomic_DNA"/>
</dbReference>
<dbReference type="SMART" id="SM00382">
    <property type="entry name" value="AAA"/>
    <property type="match status" value="1"/>
</dbReference>